<evidence type="ECO:0000313" key="2">
    <source>
        <dbReference type="Proteomes" id="UP000446866"/>
    </source>
</evidence>
<name>A0A845QHR8_9FIRM</name>
<reference evidence="1 2" key="1">
    <citation type="submission" date="2018-08" db="EMBL/GenBank/DDBJ databases">
        <title>Murine metabolic-syndrome-specific gut microbial biobank.</title>
        <authorList>
            <person name="Liu C."/>
        </authorList>
    </citation>
    <scope>NUCLEOTIDE SEQUENCE [LARGE SCALE GENOMIC DNA]</scope>
    <source>
        <strain evidence="1 2">28</strain>
    </source>
</reference>
<accession>A0A845QHR8</accession>
<protein>
    <submittedName>
        <fullName evidence="1">Uncharacterized protein</fullName>
    </submittedName>
</protein>
<dbReference type="Proteomes" id="UP000446866">
    <property type="component" value="Unassembled WGS sequence"/>
</dbReference>
<evidence type="ECO:0000313" key="1">
    <source>
        <dbReference type="EMBL" id="NBH60455.1"/>
    </source>
</evidence>
<dbReference type="EMBL" id="QXWK01000002">
    <property type="protein sequence ID" value="NBH60455.1"/>
    <property type="molecule type" value="Genomic_DNA"/>
</dbReference>
<gene>
    <name evidence="1" type="ORF">D0435_02040</name>
</gene>
<keyword evidence="2" id="KW-1185">Reference proteome</keyword>
<comment type="caution">
    <text evidence="1">The sequence shown here is derived from an EMBL/GenBank/DDBJ whole genome shotgun (WGS) entry which is preliminary data.</text>
</comment>
<proteinExistence type="predicted"/>
<organism evidence="1 2">
    <name type="scientific">Anaerotruncus colihominis</name>
    <dbReference type="NCBI Taxonomy" id="169435"/>
    <lineage>
        <taxon>Bacteria</taxon>
        <taxon>Bacillati</taxon>
        <taxon>Bacillota</taxon>
        <taxon>Clostridia</taxon>
        <taxon>Eubacteriales</taxon>
        <taxon>Oscillospiraceae</taxon>
        <taxon>Anaerotruncus</taxon>
    </lineage>
</organism>
<sequence length="88" mass="10221">MIAHIHDEKIIFPKLINLVQKAAHEKRLHFAEVGINHARVYKIQLFPFCNKCADRKLFLLIQIIKQLHQTLLPILRQIFSGIVDGAEI</sequence>
<dbReference type="AlphaFoldDB" id="A0A845QHR8"/>